<evidence type="ECO:0000313" key="2">
    <source>
        <dbReference type="EMBL" id="GBP90065.1"/>
    </source>
</evidence>
<evidence type="ECO:0000313" key="3">
    <source>
        <dbReference type="Proteomes" id="UP000299102"/>
    </source>
</evidence>
<comment type="caution">
    <text evidence="2">The sequence shown here is derived from an EMBL/GenBank/DDBJ whole genome shotgun (WGS) entry which is preliminary data.</text>
</comment>
<keyword evidence="3" id="KW-1185">Reference proteome</keyword>
<feature type="region of interest" description="Disordered" evidence="1">
    <location>
        <begin position="1"/>
        <end position="21"/>
    </location>
</feature>
<feature type="compositionally biased region" description="Basic and acidic residues" evidence="1">
    <location>
        <begin position="130"/>
        <end position="158"/>
    </location>
</feature>
<proteinExistence type="predicted"/>
<evidence type="ECO:0000256" key="1">
    <source>
        <dbReference type="SAM" id="MobiDB-lite"/>
    </source>
</evidence>
<gene>
    <name evidence="2" type="ORF">EVAR_99711_1</name>
</gene>
<sequence>MEPKKERGYAPDFTPALNSDNVSDDLAEARYEGSNDGARSAARGRPIIVEWERDARHSAGLSLVRMNSSAKSCNLSHGTDLQLDPRNTHMGISGIFRYIPYTRHTRQPRIQIGNIKPFRFQAAKSVSSPNREKKRDSQRKKEGEGDRARGKESEREKE</sequence>
<reference evidence="2 3" key="1">
    <citation type="journal article" date="2019" name="Commun. Biol.">
        <title>The bagworm genome reveals a unique fibroin gene that provides high tensile strength.</title>
        <authorList>
            <person name="Kono N."/>
            <person name="Nakamura H."/>
            <person name="Ohtoshi R."/>
            <person name="Tomita M."/>
            <person name="Numata K."/>
            <person name="Arakawa K."/>
        </authorList>
    </citation>
    <scope>NUCLEOTIDE SEQUENCE [LARGE SCALE GENOMIC DNA]</scope>
</reference>
<name>A0A4C1ZTU7_EUMVA</name>
<feature type="region of interest" description="Disordered" evidence="1">
    <location>
        <begin position="120"/>
        <end position="158"/>
    </location>
</feature>
<protein>
    <submittedName>
        <fullName evidence="2">Uncharacterized protein</fullName>
    </submittedName>
</protein>
<dbReference type="Proteomes" id="UP000299102">
    <property type="component" value="Unassembled WGS sequence"/>
</dbReference>
<dbReference type="EMBL" id="BGZK01002052">
    <property type="protein sequence ID" value="GBP90065.1"/>
    <property type="molecule type" value="Genomic_DNA"/>
</dbReference>
<organism evidence="2 3">
    <name type="scientific">Eumeta variegata</name>
    <name type="common">Bagworm moth</name>
    <name type="synonym">Eumeta japonica</name>
    <dbReference type="NCBI Taxonomy" id="151549"/>
    <lineage>
        <taxon>Eukaryota</taxon>
        <taxon>Metazoa</taxon>
        <taxon>Ecdysozoa</taxon>
        <taxon>Arthropoda</taxon>
        <taxon>Hexapoda</taxon>
        <taxon>Insecta</taxon>
        <taxon>Pterygota</taxon>
        <taxon>Neoptera</taxon>
        <taxon>Endopterygota</taxon>
        <taxon>Lepidoptera</taxon>
        <taxon>Glossata</taxon>
        <taxon>Ditrysia</taxon>
        <taxon>Tineoidea</taxon>
        <taxon>Psychidae</taxon>
        <taxon>Oiketicinae</taxon>
        <taxon>Eumeta</taxon>
    </lineage>
</organism>
<accession>A0A4C1ZTU7</accession>
<dbReference type="AlphaFoldDB" id="A0A4C1ZTU7"/>